<reference evidence="4" key="2">
    <citation type="submission" date="2021-01" db="EMBL/GenBank/DDBJ databases">
        <authorList>
            <person name="Schikora-Tamarit M.A."/>
        </authorList>
    </citation>
    <scope>NUCLEOTIDE SEQUENCE</scope>
    <source>
        <strain evidence="4">CBS2887</strain>
    </source>
</reference>
<proteinExistence type="predicted"/>
<keyword evidence="2" id="KW-0812">Transmembrane</keyword>
<dbReference type="Proteomes" id="UP000774326">
    <property type="component" value="Unassembled WGS sequence"/>
</dbReference>
<sequence>MTSGRIIRNSTPRIIDLNNVQFPYSINIGRAKKFVKAEPSNPRYATPSNLLFCERNLSKKHGVLTITKNEDAESEGFSIQYRDTSSQHGSVLNTKVVQQETDYAIKSGDRIGFVTSKKYPESAGILDCKVSIIVSLSSGLLEVVKYTGTCDESAQWNLVSNGYLDRKELEESKEQEEGELTSGSIHSETFEDEEAAAEDGAVCSQFYPEDDRHSGYSDIEDSFAVFSSDSEEECESQEEEPVDSTDAKDIEVAKKTETIATLMENTTAETTISSESISETKSFTEDTSIEPHNLNDELESSSSVCGYTYELGKVELSSNKRKWFICDDDDDIELQQFPVDAKKPKLDVTEPVSKPDNTKSLSSAMKHGFIGAFLGSVGTFAGLAYIGAKENAAGSI</sequence>
<accession>A0A9P8QE82</accession>
<dbReference type="Gene3D" id="2.60.200.20">
    <property type="match status" value="1"/>
</dbReference>
<keyword evidence="2" id="KW-0472">Membrane</keyword>
<evidence type="ECO:0000313" key="4">
    <source>
        <dbReference type="EMBL" id="KAH3687852.1"/>
    </source>
</evidence>
<reference evidence="4" key="1">
    <citation type="journal article" date="2021" name="Open Biol.">
        <title>Shared evolutionary footprints suggest mitochondrial oxidative damage underlies multiple complex I losses in fungi.</title>
        <authorList>
            <person name="Schikora-Tamarit M.A."/>
            <person name="Marcet-Houben M."/>
            <person name="Nosek J."/>
            <person name="Gabaldon T."/>
        </authorList>
    </citation>
    <scope>NUCLEOTIDE SEQUENCE</scope>
    <source>
        <strain evidence="4">CBS2887</strain>
    </source>
</reference>
<dbReference type="SUPFAM" id="SSF49879">
    <property type="entry name" value="SMAD/FHA domain"/>
    <property type="match status" value="1"/>
</dbReference>
<evidence type="ECO:0000256" key="1">
    <source>
        <dbReference type="SAM" id="MobiDB-lite"/>
    </source>
</evidence>
<dbReference type="PROSITE" id="PS50006">
    <property type="entry name" value="FHA_DOMAIN"/>
    <property type="match status" value="1"/>
</dbReference>
<keyword evidence="5" id="KW-1185">Reference proteome</keyword>
<dbReference type="InterPro" id="IPR000253">
    <property type="entry name" value="FHA_dom"/>
</dbReference>
<dbReference type="EMBL" id="JAEUBG010000605">
    <property type="protein sequence ID" value="KAH3687852.1"/>
    <property type="molecule type" value="Genomic_DNA"/>
</dbReference>
<feature type="domain" description="FHA" evidence="3">
    <location>
        <begin position="26"/>
        <end position="97"/>
    </location>
</feature>
<organism evidence="4 5">
    <name type="scientific">Wickerhamomyces pijperi</name>
    <name type="common">Yeast</name>
    <name type="synonym">Pichia pijperi</name>
    <dbReference type="NCBI Taxonomy" id="599730"/>
    <lineage>
        <taxon>Eukaryota</taxon>
        <taxon>Fungi</taxon>
        <taxon>Dikarya</taxon>
        <taxon>Ascomycota</taxon>
        <taxon>Saccharomycotina</taxon>
        <taxon>Saccharomycetes</taxon>
        <taxon>Phaffomycetales</taxon>
        <taxon>Wickerhamomycetaceae</taxon>
        <taxon>Wickerhamomyces</taxon>
    </lineage>
</organism>
<evidence type="ECO:0000259" key="3">
    <source>
        <dbReference type="PROSITE" id="PS50006"/>
    </source>
</evidence>
<dbReference type="Pfam" id="PF00498">
    <property type="entry name" value="FHA"/>
    <property type="match status" value="1"/>
</dbReference>
<protein>
    <recommendedName>
        <fullName evidence="3">FHA domain-containing protein</fullName>
    </recommendedName>
</protein>
<dbReference type="AlphaFoldDB" id="A0A9P8QE82"/>
<feature type="region of interest" description="Disordered" evidence="1">
    <location>
        <begin position="227"/>
        <end position="247"/>
    </location>
</feature>
<evidence type="ECO:0000313" key="5">
    <source>
        <dbReference type="Proteomes" id="UP000774326"/>
    </source>
</evidence>
<feature type="transmembrane region" description="Helical" evidence="2">
    <location>
        <begin position="369"/>
        <end position="388"/>
    </location>
</feature>
<comment type="caution">
    <text evidence="4">The sequence shown here is derived from an EMBL/GenBank/DDBJ whole genome shotgun (WGS) entry which is preliminary data.</text>
</comment>
<dbReference type="InterPro" id="IPR008984">
    <property type="entry name" value="SMAD_FHA_dom_sf"/>
</dbReference>
<gene>
    <name evidence="4" type="ORF">WICPIJ_001145</name>
</gene>
<keyword evidence="2" id="KW-1133">Transmembrane helix</keyword>
<feature type="compositionally biased region" description="Acidic residues" evidence="1">
    <location>
        <begin position="229"/>
        <end position="243"/>
    </location>
</feature>
<evidence type="ECO:0000256" key="2">
    <source>
        <dbReference type="SAM" id="Phobius"/>
    </source>
</evidence>
<name>A0A9P8QE82_WICPI</name>